<dbReference type="GO" id="GO:0006310">
    <property type="term" value="P:DNA recombination"/>
    <property type="evidence" value="ECO:0007669"/>
    <property type="project" value="InterPro"/>
</dbReference>
<feature type="coiled-coil region" evidence="1">
    <location>
        <begin position="440"/>
        <end position="496"/>
    </location>
</feature>
<evidence type="ECO:0000256" key="1">
    <source>
        <dbReference type="SAM" id="Coils"/>
    </source>
</evidence>
<evidence type="ECO:0000313" key="3">
    <source>
        <dbReference type="Proteomes" id="UP000763088"/>
    </source>
</evidence>
<comment type="caution">
    <text evidence="2">The sequence shown here is derived from an EMBL/GenBank/DDBJ whole genome shotgun (WGS) entry which is preliminary data.</text>
</comment>
<evidence type="ECO:0000313" key="2">
    <source>
        <dbReference type="EMBL" id="MBE6266256.1"/>
    </source>
</evidence>
<dbReference type="Proteomes" id="UP000763088">
    <property type="component" value="Unassembled WGS sequence"/>
</dbReference>
<dbReference type="InterPro" id="IPR001668">
    <property type="entry name" value="Mob_Pre"/>
</dbReference>
<dbReference type="Pfam" id="PF01076">
    <property type="entry name" value="Mob_Pre"/>
    <property type="match status" value="1"/>
</dbReference>
<dbReference type="NCBIfam" id="NF041497">
    <property type="entry name" value="MobV"/>
    <property type="match status" value="1"/>
</dbReference>
<reference evidence="2" key="1">
    <citation type="submission" date="2019-04" db="EMBL/GenBank/DDBJ databases">
        <title>Evolution of Biomass-Degrading Anaerobic Consortia Revealed by Metagenomics.</title>
        <authorList>
            <person name="Peng X."/>
        </authorList>
    </citation>
    <scope>NUCLEOTIDE SEQUENCE</scope>
    <source>
        <strain evidence="2">SIG141</strain>
    </source>
</reference>
<sequence>MTSPYTYRSRLCPKNLPRATCPMEPRKGVTLPLDRPAQRSRPLRTLTREQSLDPIVEQLKSLQIMAKGDRFVVLTMDKQTGNAGGLSAHIDREVYDANLDRMVTFRPKSVRDDSRTALNRECIEGAKKVGRTQAIWNRLKEEGFSRESSGKKKIVTKGEKKTRKIKDDAVIALCFICSSDEETMKQFEKEGRLDDWIDSTLGWFKQEFGDKNVVSAVLHMDETTPHLHVTVVPITYEEPKPRKEKPKFDERGKPLRKYETDENGNIILDESGRAIVKKRTYKKQEVTARLSAKDICNPVAMERWQTGYAKAMAPFGLRRGIAGSKQKRVPPAEWNLQQVNGQLMAVEKEIEEKKAEITKMAQASWYDKIFNSGLSPTVRKVLEDKEKEHKEELRQATTAVDEDGRPYIWTSGSKKDQDVTWEELAKFREKEKKKAEIQAKADKEAALAKAKADKETAIAKVKADAKAELDAEIAEKNKLYSNIKSLNEKLSKSEESNKILLGILKGVRDFMFETCGQKFSEVVQMILDQWKAGIKHFAKEMKDLFLQAMSDEKTIEGRKSYVNDAFWYAKLLVKTVTDWKGDNATINSLQDDADRIADGTWESYHQQRNLFFEAAVNALVEMGNCPSQRHLNQKQADAIEAFIKQDGGDRDLLCSEIWDKVSPKVNYYWRDGTFDALEELRTRELYDRKTATSISYSSRHM</sequence>
<dbReference type="CDD" id="cd17242">
    <property type="entry name" value="MobM_relaxase"/>
    <property type="match status" value="1"/>
</dbReference>
<evidence type="ECO:0008006" key="4">
    <source>
        <dbReference type="Google" id="ProtNLM"/>
    </source>
</evidence>
<dbReference type="AlphaFoldDB" id="A0A928GHK6"/>
<name>A0A928GHK6_XYLRU</name>
<feature type="coiled-coil region" evidence="1">
    <location>
        <begin position="336"/>
        <end position="402"/>
    </location>
</feature>
<keyword evidence="1" id="KW-0175">Coiled coil</keyword>
<proteinExistence type="predicted"/>
<dbReference type="EMBL" id="SUYD01000008">
    <property type="protein sequence ID" value="MBE6266256.1"/>
    <property type="molecule type" value="Genomic_DNA"/>
</dbReference>
<organism evidence="2 3">
    <name type="scientific">Xylanibacter ruminicola</name>
    <name type="common">Prevotella ruminicola</name>
    <dbReference type="NCBI Taxonomy" id="839"/>
    <lineage>
        <taxon>Bacteria</taxon>
        <taxon>Pseudomonadati</taxon>
        <taxon>Bacteroidota</taxon>
        <taxon>Bacteroidia</taxon>
        <taxon>Bacteroidales</taxon>
        <taxon>Prevotellaceae</taxon>
        <taxon>Xylanibacter</taxon>
    </lineage>
</organism>
<protein>
    <recommendedName>
        <fullName evidence="4">Plasmid recombination enzyme</fullName>
    </recommendedName>
</protein>
<gene>
    <name evidence="2" type="ORF">E7102_07290</name>
</gene>
<dbReference type="Gene3D" id="3.30.930.30">
    <property type="match status" value="1"/>
</dbReference>
<accession>A0A928GHK6</accession>
<dbReference type="GO" id="GO:0003677">
    <property type="term" value="F:DNA binding"/>
    <property type="evidence" value="ECO:0007669"/>
    <property type="project" value="InterPro"/>
</dbReference>